<protein>
    <submittedName>
        <fullName evidence="4">Tyrosine recombinase XerC</fullName>
    </submittedName>
</protein>
<evidence type="ECO:0000313" key="4">
    <source>
        <dbReference type="EMBL" id="WNY26219.1"/>
    </source>
</evidence>
<dbReference type="Proteomes" id="UP001303587">
    <property type="component" value="Chromosome"/>
</dbReference>
<dbReference type="InterPro" id="IPR011010">
    <property type="entry name" value="DNA_brk_join_enz"/>
</dbReference>
<evidence type="ECO:0000256" key="2">
    <source>
        <dbReference type="ARBA" id="ARBA00023172"/>
    </source>
</evidence>
<evidence type="ECO:0000256" key="1">
    <source>
        <dbReference type="ARBA" id="ARBA00023125"/>
    </source>
</evidence>
<dbReference type="PANTHER" id="PTHR30349:SF92">
    <property type="entry name" value="SITE-SPECIFIC RECOMBINASE"/>
    <property type="match status" value="1"/>
</dbReference>
<evidence type="ECO:0000313" key="5">
    <source>
        <dbReference type="Proteomes" id="UP001303587"/>
    </source>
</evidence>
<dbReference type="Pfam" id="PF00589">
    <property type="entry name" value="Phage_integrase"/>
    <property type="match status" value="1"/>
</dbReference>
<dbReference type="InterPro" id="IPR013762">
    <property type="entry name" value="Integrase-like_cat_sf"/>
</dbReference>
<name>A0AA96V469_9EURY</name>
<dbReference type="Gene3D" id="1.10.150.130">
    <property type="match status" value="1"/>
</dbReference>
<organism evidence="4 5">
    <name type="scientific">Methanolapillus millepedarum</name>
    <dbReference type="NCBI Taxonomy" id="3028296"/>
    <lineage>
        <taxon>Archaea</taxon>
        <taxon>Methanobacteriati</taxon>
        <taxon>Methanobacteriota</taxon>
        <taxon>Stenosarchaea group</taxon>
        <taxon>Methanomicrobia</taxon>
        <taxon>Methanosarcinales</taxon>
        <taxon>Methanosarcinaceae</taxon>
        <taxon>Methanolapillus</taxon>
    </lineage>
</organism>
<dbReference type="InterPro" id="IPR002104">
    <property type="entry name" value="Integrase_catalytic"/>
</dbReference>
<keyword evidence="5" id="KW-1185">Reference proteome</keyword>
<dbReference type="Gene3D" id="1.10.443.10">
    <property type="entry name" value="Intergrase catalytic core"/>
    <property type="match status" value="1"/>
</dbReference>
<proteinExistence type="predicted"/>
<dbReference type="GeneID" id="89230886"/>
<reference evidence="4 5" key="1">
    <citation type="submission" date="2023-07" db="EMBL/GenBank/DDBJ databases">
        <title>Closed genoem sequence of Methanosarcinaceae archaeon Ac7.</title>
        <authorList>
            <person name="Poehlein A."/>
            <person name="Protasov E."/>
            <person name="Platt K."/>
            <person name="Reeh H."/>
            <person name="Daniel R."/>
            <person name="Brune A."/>
        </authorList>
    </citation>
    <scope>NUCLEOTIDE SEQUENCE [LARGE SCALE GENOMIC DNA]</scope>
    <source>
        <strain evidence="4 5">Ac7</strain>
    </source>
</reference>
<dbReference type="InterPro" id="IPR050090">
    <property type="entry name" value="Tyrosine_recombinase_XerCD"/>
</dbReference>
<feature type="domain" description="Tyr recombinase" evidence="3">
    <location>
        <begin position="187"/>
        <end position="328"/>
    </location>
</feature>
<dbReference type="EMBL" id="CP131060">
    <property type="protein sequence ID" value="WNY26219.1"/>
    <property type="molecule type" value="Genomic_DNA"/>
</dbReference>
<dbReference type="GO" id="GO:0006310">
    <property type="term" value="P:DNA recombination"/>
    <property type="evidence" value="ECO:0007669"/>
    <property type="project" value="UniProtKB-KW"/>
</dbReference>
<dbReference type="PANTHER" id="PTHR30349">
    <property type="entry name" value="PHAGE INTEGRASE-RELATED"/>
    <property type="match status" value="1"/>
</dbReference>
<dbReference type="GO" id="GO:0015074">
    <property type="term" value="P:DNA integration"/>
    <property type="evidence" value="ECO:0007669"/>
    <property type="project" value="InterPro"/>
</dbReference>
<dbReference type="AlphaFoldDB" id="A0AA96V469"/>
<dbReference type="CDD" id="cd00397">
    <property type="entry name" value="DNA_BRE_C"/>
    <property type="match status" value="1"/>
</dbReference>
<dbReference type="SUPFAM" id="SSF56349">
    <property type="entry name" value="DNA breaking-rejoining enzymes"/>
    <property type="match status" value="1"/>
</dbReference>
<accession>A0AA96V469</accession>
<dbReference type="RefSeq" id="WP_338102547.1">
    <property type="nucleotide sequence ID" value="NZ_CP131060.1"/>
</dbReference>
<gene>
    <name evidence="4" type="primary">xerC_3</name>
    <name evidence="4" type="ORF">MsAc7_17920</name>
</gene>
<dbReference type="InterPro" id="IPR010998">
    <property type="entry name" value="Integrase_recombinase_N"/>
</dbReference>
<evidence type="ECO:0000259" key="3">
    <source>
        <dbReference type="Pfam" id="PF00589"/>
    </source>
</evidence>
<dbReference type="GO" id="GO:0003677">
    <property type="term" value="F:DNA binding"/>
    <property type="evidence" value="ECO:0007669"/>
    <property type="project" value="UniProtKB-KW"/>
</dbReference>
<sequence>MITETLPSDYQVLNGFEDDCSAMCNPKTAHKYVRMARLWVWVLSVSKTEYEWKYQDYRPHLLRYLDICKNVCKISAQTWGKYLGGLNSFFLYLMEEGIVSENPVVTFQKRYRCPYKIVQEERQIVDTPTLEDIITWAGTFVDRRNGKYDADKSALWKCVFVYYSKSGMRREELPALNISNFDIVGFKLDNLKDLDISTFEFSGGVLNINSHAKRTNCRVPLDKQMVVLVLEYWKIRVRRGEVLTLDSPAFLGGGFKERINGERIRQYLQKCAVPMGIHKPGGRLNERFSPHCLRHWFTTEIEESPIKDSYVEELRGDKRSGSKGRYHHIPTYRLCEAHSVAVPELRV</sequence>
<keyword evidence="2" id="KW-0233">DNA recombination</keyword>
<keyword evidence="1" id="KW-0238">DNA-binding</keyword>